<gene>
    <name evidence="1" type="ORF">M440DRAFT_1314675</name>
</gene>
<protein>
    <submittedName>
        <fullName evidence="1">Uncharacterized protein</fullName>
    </submittedName>
</protein>
<keyword evidence="2" id="KW-1185">Reference proteome</keyword>
<organism evidence="1 2">
    <name type="scientific">Trichoderma longibrachiatum ATCC 18648</name>
    <dbReference type="NCBI Taxonomy" id="983965"/>
    <lineage>
        <taxon>Eukaryota</taxon>
        <taxon>Fungi</taxon>
        <taxon>Dikarya</taxon>
        <taxon>Ascomycota</taxon>
        <taxon>Pezizomycotina</taxon>
        <taxon>Sordariomycetes</taxon>
        <taxon>Hypocreomycetidae</taxon>
        <taxon>Hypocreales</taxon>
        <taxon>Hypocreaceae</taxon>
        <taxon>Trichoderma</taxon>
    </lineage>
</organism>
<reference evidence="1 2" key="1">
    <citation type="submission" date="2016-07" db="EMBL/GenBank/DDBJ databases">
        <title>Multiple horizontal gene transfer events from other fungi enriched the ability of initially mycotrophic Trichoderma (Ascomycota) to feed on dead plant biomass.</title>
        <authorList>
            <consortium name="DOE Joint Genome Institute"/>
            <person name="Aerts A."/>
            <person name="Atanasova L."/>
            <person name="Chenthamara K."/>
            <person name="Zhang J."/>
            <person name="Grujic M."/>
            <person name="Henrissat B."/>
            <person name="Kuo A."/>
            <person name="Salamov A."/>
            <person name="Lipzen A."/>
            <person name="Labutti K."/>
            <person name="Barry K."/>
            <person name="Miao Y."/>
            <person name="Rahimi M.J."/>
            <person name="Shen Q."/>
            <person name="Grigoriev I.V."/>
            <person name="Kubicek C.P."/>
            <person name="Druzhinina I.S."/>
        </authorList>
    </citation>
    <scope>NUCLEOTIDE SEQUENCE [LARGE SCALE GENOMIC DNA]</scope>
    <source>
        <strain evidence="1 2">ATCC 18648</strain>
    </source>
</reference>
<dbReference type="AlphaFoldDB" id="A0A2T4CJD0"/>
<dbReference type="EMBL" id="KZ679126">
    <property type="protein sequence ID" value="PTB81670.1"/>
    <property type="molecule type" value="Genomic_DNA"/>
</dbReference>
<dbReference type="OrthoDB" id="3443479at2759"/>
<evidence type="ECO:0000313" key="2">
    <source>
        <dbReference type="Proteomes" id="UP000240760"/>
    </source>
</evidence>
<evidence type="ECO:0000313" key="1">
    <source>
        <dbReference type="EMBL" id="PTB81670.1"/>
    </source>
</evidence>
<dbReference type="Proteomes" id="UP000240760">
    <property type="component" value="Unassembled WGS sequence"/>
</dbReference>
<accession>A0A2T4CJD0</accession>
<proteinExistence type="predicted"/>
<feature type="non-terminal residue" evidence="1">
    <location>
        <position position="1"/>
    </location>
</feature>
<feature type="non-terminal residue" evidence="1">
    <location>
        <position position="67"/>
    </location>
</feature>
<sequence>SCSQVMSELDRINHPEAWEGEGLTQLPFDMADECMPSWHNALLVSEAAVCNHYLGDGCLPEQRVPEW</sequence>
<name>A0A2T4CJD0_TRILO</name>